<evidence type="ECO:0000259" key="7">
    <source>
        <dbReference type="Pfam" id="PF01545"/>
    </source>
</evidence>
<dbReference type="EMBL" id="JAUCGQ010000001">
    <property type="protein sequence ID" value="MDM7854152.1"/>
    <property type="molecule type" value="Genomic_DNA"/>
</dbReference>
<feature type="transmembrane region" description="Helical" evidence="6">
    <location>
        <begin position="159"/>
        <end position="177"/>
    </location>
</feature>
<comment type="subcellular location">
    <subcellularLocation>
        <location evidence="1">Membrane</location>
        <topology evidence="1">Multi-pass membrane protein</topology>
    </subcellularLocation>
</comment>
<evidence type="ECO:0000313" key="8">
    <source>
        <dbReference type="EMBL" id="MDM7854152.1"/>
    </source>
</evidence>
<dbReference type="RefSeq" id="WP_289453769.1">
    <property type="nucleotide sequence ID" value="NZ_JAUCGQ010000001.1"/>
</dbReference>
<evidence type="ECO:0000256" key="6">
    <source>
        <dbReference type="SAM" id="Phobius"/>
    </source>
</evidence>
<dbReference type="InterPro" id="IPR058533">
    <property type="entry name" value="Cation_efflux_TM"/>
</dbReference>
<proteinExistence type="predicted"/>
<keyword evidence="9" id="KW-1185">Reference proteome</keyword>
<feature type="domain" description="Cation efflux protein transmembrane" evidence="7">
    <location>
        <begin position="17"/>
        <end position="216"/>
    </location>
</feature>
<keyword evidence="4 6" id="KW-1133">Transmembrane helix</keyword>
<gene>
    <name evidence="8" type="ORF">QRT04_04335</name>
</gene>
<dbReference type="InterPro" id="IPR027469">
    <property type="entry name" value="Cation_efflux_TMD_sf"/>
</dbReference>
<keyword evidence="3 6" id="KW-0812">Transmembrane</keyword>
<evidence type="ECO:0000313" key="9">
    <source>
        <dbReference type="Proteomes" id="UP001529338"/>
    </source>
</evidence>
<feature type="transmembrane region" description="Helical" evidence="6">
    <location>
        <begin position="16"/>
        <end position="36"/>
    </location>
</feature>
<keyword evidence="2" id="KW-0813">Transport</keyword>
<feature type="transmembrane region" description="Helical" evidence="6">
    <location>
        <begin position="48"/>
        <end position="67"/>
    </location>
</feature>
<evidence type="ECO:0000256" key="5">
    <source>
        <dbReference type="ARBA" id="ARBA00023136"/>
    </source>
</evidence>
<evidence type="ECO:0000256" key="4">
    <source>
        <dbReference type="ARBA" id="ARBA00022989"/>
    </source>
</evidence>
<evidence type="ECO:0000256" key="3">
    <source>
        <dbReference type="ARBA" id="ARBA00022692"/>
    </source>
</evidence>
<dbReference type="Proteomes" id="UP001529338">
    <property type="component" value="Unassembled WGS sequence"/>
</dbReference>
<feature type="transmembrane region" description="Helical" evidence="6">
    <location>
        <begin position="87"/>
        <end position="109"/>
    </location>
</feature>
<dbReference type="SUPFAM" id="SSF161111">
    <property type="entry name" value="Cation efflux protein transmembrane domain-like"/>
    <property type="match status" value="1"/>
</dbReference>
<comment type="caution">
    <text evidence="8">The sequence shown here is derived from an EMBL/GenBank/DDBJ whole genome shotgun (WGS) entry which is preliminary data.</text>
</comment>
<name>A0ABT7SD87_9CELL</name>
<dbReference type="InterPro" id="IPR050291">
    <property type="entry name" value="CDF_Transporter"/>
</dbReference>
<dbReference type="Pfam" id="PF01545">
    <property type="entry name" value="Cation_efflux"/>
    <property type="match status" value="1"/>
</dbReference>
<keyword evidence="5 6" id="KW-0472">Membrane</keyword>
<evidence type="ECO:0000256" key="1">
    <source>
        <dbReference type="ARBA" id="ARBA00004141"/>
    </source>
</evidence>
<sequence length="305" mass="31571">MVDVTAEAAALGERRALTASLVTSGVLGLGAILWGLAARADVLVFDGIYMVAGIALVAVSLLASHAAASEPSHRFPFGRHAATPLTVAMQGAAILATLVYGAVSAVATLVAGGSQAAGSAILAYGVVSGVIAVLVAVWLHRLSPDGELARAEIVSWRAGAAMSAVVAVGGLVAILLVDNGYDRAASFVDPVLVLVAVASVAPLPVRLMREGVHELLEGSAPADVMAAVERAVDEGRAGFDLPDPLVRATKLGRRLYVEVDFVVEEARWDVDAEDRVRRAVVGALEQLPFDLWATVELTTDRELAE</sequence>
<protein>
    <submittedName>
        <fullName evidence="8">Cation transporter</fullName>
    </submittedName>
</protein>
<dbReference type="PANTHER" id="PTHR43840:SF15">
    <property type="entry name" value="MITOCHONDRIAL METAL TRANSPORTER 1-RELATED"/>
    <property type="match status" value="1"/>
</dbReference>
<feature type="transmembrane region" description="Helical" evidence="6">
    <location>
        <begin position="184"/>
        <end position="205"/>
    </location>
</feature>
<accession>A0ABT7SD87</accession>
<organism evidence="8 9">
    <name type="scientific">Cellulomonas alba</name>
    <dbReference type="NCBI Taxonomy" id="3053467"/>
    <lineage>
        <taxon>Bacteria</taxon>
        <taxon>Bacillati</taxon>
        <taxon>Actinomycetota</taxon>
        <taxon>Actinomycetes</taxon>
        <taxon>Micrococcales</taxon>
        <taxon>Cellulomonadaceae</taxon>
        <taxon>Cellulomonas</taxon>
    </lineage>
</organism>
<reference evidence="8 9" key="1">
    <citation type="submission" date="2023-06" db="EMBL/GenBank/DDBJ databases">
        <title>Cellulomonas sp. MW4 Whole genome sequence.</title>
        <authorList>
            <person name="Park S."/>
        </authorList>
    </citation>
    <scope>NUCLEOTIDE SEQUENCE [LARGE SCALE GENOMIC DNA]</scope>
    <source>
        <strain evidence="8 9">MW4</strain>
    </source>
</reference>
<evidence type="ECO:0000256" key="2">
    <source>
        <dbReference type="ARBA" id="ARBA00022448"/>
    </source>
</evidence>
<feature type="transmembrane region" description="Helical" evidence="6">
    <location>
        <begin position="121"/>
        <end position="139"/>
    </location>
</feature>
<dbReference type="Gene3D" id="1.20.1510.10">
    <property type="entry name" value="Cation efflux protein transmembrane domain"/>
    <property type="match status" value="1"/>
</dbReference>
<dbReference type="PANTHER" id="PTHR43840">
    <property type="entry name" value="MITOCHONDRIAL METAL TRANSPORTER 1-RELATED"/>
    <property type="match status" value="1"/>
</dbReference>